<dbReference type="GO" id="GO:0042130">
    <property type="term" value="P:negative regulation of T cell proliferation"/>
    <property type="evidence" value="ECO:0007669"/>
    <property type="project" value="TreeGrafter"/>
</dbReference>
<dbReference type="RefSeq" id="XP_005743837.1">
    <property type="nucleotide sequence ID" value="XM_005743780.1"/>
</dbReference>
<feature type="region of interest" description="Disordered" evidence="11">
    <location>
        <begin position="300"/>
        <end position="386"/>
    </location>
</feature>
<evidence type="ECO:0000259" key="13">
    <source>
        <dbReference type="PROSITE" id="PS50835"/>
    </source>
</evidence>
<dbReference type="InterPro" id="IPR036179">
    <property type="entry name" value="Ig-like_dom_sf"/>
</dbReference>
<sequence>MQKQKTCTCAWLRVRRGKSRLSVREDVRITGATLHRGRERSSPGSDSALISGQRAELLGATVGGSVLVTCKLPVPTRPKWFYWQEDGTENILIHCEQTCQQTTSEVYRNRVTVFASEFGSGNISIKLHSVTAADDQKSFWVMASFKDRRERGCNSTLQVSASYRDINLTIDTADTVTCTARGGYPESSVSWSGQNTTGGEYVDLHEYKPTHERDAKDGTFTVRSSVSVKELVSVTCRITNPRSNQSINTTTKIDRDGAGPDTNPGVHAFIRLVSVSVALVIAGLAVGTYICYKKRCKSGDESNGQLNGEQPGGENHADQQMELQEESQEAANEGSRDDEDPQDEDEWGDAHRDNVDQNLLDGAENQEHRPAGGAEQGGGSVHTNTD</sequence>
<dbReference type="AlphaFoldDB" id="A0A9Y3RS58"/>
<evidence type="ECO:0000256" key="4">
    <source>
        <dbReference type="ARBA" id="ARBA00022729"/>
    </source>
</evidence>
<dbReference type="Pfam" id="PF22705">
    <property type="entry name" value="C2-set_3"/>
    <property type="match status" value="1"/>
</dbReference>
<proteinExistence type="predicted"/>
<feature type="transmembrane region" description="Helical" evidence="12">
    <location>
        <begin position="268"/>
        <end position="292"/>
    </location>
</feature>
<dbReference type="GO" id="GO:0007166">
    <property type="term" value="P:cell surface receptor signaling pathway"/>
    <property type="evidence" value="ECO:0007669"/>
    <property type="project" value="TreeGrafter"/>
</dbReference>
<evidence type="ECO:0000256" key="7">
    <source>
        <dbReference type="ARBA" id="ARBA00023157"/>
    </source>
</evidence>
<accession>A0A9Y3RS58</accession>
<evidence type="ECO:0000256" key="11">
    <source>
        <dbReference type="SAM" id="MobiDB-lite"/>
    </source>
</evidence>
<evidence type="ECO:0000313" key="15">
    <source>
        <dbReference type="RefSeq" id="XP_005743837.1"/>
    </source>
</evidence>
<dbReference type="GO" id="GO:0042102">
    <property type="term" value="P:positive regulation of T cell proliferation"/>
    <property type="evidence" value="ECO:0007669"/>
    <property type="project" value="TreeGrafter"/>
</dbReference>
<dbReference type="GO" id="GO:0009897">
    <property type="term" value="C:external side of plasma membrane"/>
    <property type="evidence" value="ECO:0007669"/>
    <property type="project" value="TreeGrafter"/>
</dbReference>
<gene>
    <name evidence="15" type="primary">LOC102201070</name>
</gene>
<evidence type="ECO:0000256" key="6">
    <source>
        <dbReference type="ARBA" id="ARBA00023136"/>
    </source>
</evidence>
<dbReference type="Proteomes" id="UP000695023">
    <property type="component" value="Unplaced"/>
</dbReference>
<evidence type="ECO:0000256" key="1">
    <source>
        <dbReference type="ARBA" id="ARBA00004251"/>
    </source>
</evidence>
<dbReference type="GO" id="GO:0071222">
    <property type="term" value="P:cellular response to lipopolysaccharide"/>
    <property type="evidence" value="ECO:0007669"/>
    <property type="project" value="TreeGrafter"/>
</dbReference>
<dbReference type="PANTHER" id="PTHR25466:SF9">
    <property type="entry name" value="FIBRONECTIN TYPE-III DOMAIN-CONTAINING PROTEIN"/>
    <property type="match status" value="1"/>
</dbReference>
<keyword evidence="3 12" id="KW-0812">Transmembrane</keyword>
<dbReference type="GeneID" id="102201070"/>
<dbReference type="PANTHER" id="PTHR25466">
    <property type="entry name" value="T-LYMPHOCYTE ACTIVATION ANTIGEN"/>
    <property type="match status" value="1"/>
</dbReference>
<keyword evidence="10" id="KW-0393">Immunoglobulin domain</keyword>
<feature type="compositionally biased region" description="Acidic residues" evidence="11">
    <location>
        <begin position="336"/>
        <end position="347"/>
    </location>
</feature>
<keyword evidence="4" id="KW-0732">Signal</keyword>
<keyword evidence="5 12" id="KW-1133">Transmembrane helix</keyword>
<comment type="subcellular location">
    <subcellularLocation>
        <location evidence="1">Cell membrane</location>
        <topology evidence="1">Single-pass type I membrane protein</topology>
    </subcellularLocation>
</comment>
<reference evidence="15" key="1">
    <citation type="submission" date="2025-08" db="UniProtKB">
        <authorList>
            <consortium name="RefSeq"/>
        </authorList>
    </citation>
    <scope>IDENTIFICATION</scope>
</reference>
<organism evidence="14 15">
    <name type="scientific">Pundamilia nyererei</name>
    <dbReference type="NCBI Taxonomy" id="303518"/>
    <lineage>
        <taxon>Eukaryota</taxon>
        <taxon>Metazoa</taxon>
        <taxon>Chordata</taxon>
        <taxon>Craniata</taxon>
        <taxon>Vertebrata</taxon>
        <taxon>Euteleostomi</taxon>
        <taxon>Actinopterygii</taxon>
        <taxon>Neopterygii</taxon>
        <taxon>Teleostei</taxon>
        <taxon>Neoteleostei</taxon>
        <taxon>Acanthomorphata</taxon>
        <taxon>Ovalentaria</taxon>
        <taxon>Cichlomorphae</taxon>
        <taxon>Cichliformes</taxon>
        <taxon>Cichlidae</taxon>
        <taxon>African cichlids</taxon>
        <taxon>Pseudocrenilabrinae</taxon>
        <taxon>Haplochromini</taxon>
        <taxon>Pundamilia</taxon>
    </lineage>
</organism>
<keyword evidence="6 12" id="KW-0472">Membrane</keyword>
<dbReference type="InterPro" id="IPR051713">
    <property type="entry name" value="T-cell_Activation_Regulation"/>
</dbReference>
<evidence type="ECO:0000313" key="14">
    <source>
        <dbReference type="Proteomes" id="UP000695023"/>
    </source>
</evidence>
<dbReference type="GO" id="GO:0006955">
    <property type="term" value="P:immune response"/>
    <property type="evidence" value="ECO:0007669"/>
    <property type="project" value="TreeGrafter"/>
</dbReference>
<dbReference type="GO" id="GO:0031295">
    <property type="term" value="P:T cell costimulation"/>
    <property type="evidence" value="ECO:0007669"/>
    <property type="project" value="TreeGrafter"/>
</dbReference>
<dbReference type="InterPro" id="IPR007110">
    <property type="entry name" value="Ig-like_dom"/>
</dbReference>
<evidence type="ECO:0000256" key="3">
    <source>
        <dbReference type="ARBA" id="ARBA00022692"/>
    </source>
</evidence>
<evidence type="ECO:0000256" key="12">
    <source>
        <dbReference type="SAM" id="Phobius"/>
    </source>
</evidence>
<keyword evidence="14" id="KW-1185">Reference proteome</keyword>
<evidence type="ECO:0000256" key="10">
    <source>
        <dbReference type="ARBA" id="ARBA00023319"/>
    </source>
</evidence>
<evidence type="ECO:0000256" key="2">
    <source>
        <dbReference type="ARBA" id="ARBA00022475"/>
    </source>
</evidence>
<dbReference type="PROSITE" id="PS50835">
    <property type="entry name" value="IG_LIKE"/>
    <property type="match status" value="1"/>
</dbReference>
<keyword evidence="7" id="KW-1015">Disulfide bond</keyword>
<keyword evidence="2" id="KW-1003">Cell membrane</keyword>
<name>A0A9Y3RS58_9CICH</name>
<dbReference type="InterPro" id="IPR053896">
    <property type="entry name" value="BTN3A2-like_Ig-C"/>
</dbReference>
<evidence type="ECO:0000256" key="8">
    <source>
        <dbReference type="ARBA" id="ARBA00023170"/>
    </source>
</evidence>
<keyword evidence="9" id="KW-0325">Glycoprotein</keyword>
<feature type="domain" description="Ig-like" evidence="13">
    <location>
        <begin position="171"/>
        <end position="254"/>
    </location>
</feature>
<dbReference type="SUPFAM" id="SSF48726">
    <property type="entry name" value="Immunoglobulin"/>
    <property type="match status" value="2"/>
</dbReference>
<evidence type="ECO:0000256" key="5">
    <source>
        <dbReference type="ARBA" id="ARBA00022989"/>
    </source>
</evidence>
<protein>
    <submittedName>
        <fullName evidence="15">CD276 antigen-like</fullName>
    </submittedName>
</protein>
<dbReference type="Gene3D" id="2.60.40.10">
    <property type="entry name" value="Immunoglobulins"/>
    <property type="match status" value="2"/>
</dbReference>
<evidence type="ECO:0000256" key="9">
    <source>
        <dbReference type="ARBA" id="ARBA00023180"/>
    </source>
</evidence>
<dbReference type="InterPro" id="IPR013783">
    <property type="entry name" value="Ig-like_fold"/>
</dbReference>
<keyword evidence="8" id="KW-0675">Receptor</keyword>